<keyword evidence="4" id="KW-0378">Hydrolase</keyword>
<organism evidence="8 9">
    <name type="scientific">Microdochium trichocladiopsis</name>
    <dbReference type="NCBI Taxonomy" id="1682393"/>
    <lineage>
        <taxon>Eukaryota</taxon>
        <taxon>Fungi</taxon>
        <taxon>Dikarya</taxon>
        <taxon>Ascomycota</taxon>
        <taxon>Pezizomycotina</taxon>
        <taxon>Sordariomycetes</taxon>
        <taxon>Xylariomycetidae</taxon>
        <taxon>Xylariales</taxon>
        <taxon>Microdochiaceae</taxon>
        <taxon>Microdochium</taxon>
    </lineage>
</organism>
<dbReference type="Pfam" id="PF01095">
    <property type="entry name" value="Pectinesterase"/>
    <property type="match status" value="1"/>
</dbReference>
<comment type="pathway">
    <text evidence="1">Glycan metabolism; pectin degradation; 2-dehydro-3-deoxy-D-gluconate from pectin: step 1/5.</text>
</comment>
<dbReference type="GO" id="GO:0030599">
    <property type="term" value="F:pectinesterase activity"/>
    <property type="evidence" value="ECO:0007669"/>
    <property type="project" value="UniProtKB-EC"/>
</dbReference>
<evidence type="ECO:0000256" key="1">
    <source>
        <dbReference type="ARBA" id="ARBA00005184"/>
    </source>
</evidence>
<accession>A0A9P8YG57</accession>
<dbReference type="InterPro" id="IPR000070">
    <property type="entry name" value="Pectinesterase_cat"/>
</dbReference>
<protein>
    <recommendedName>
        <fullName evidence="3">pectinesterase</fullName>
        <ecNumber evidence="3">3.1.1.11</ecNumber>
    </recommendedName>
</protein>
<evidence type="ECO:0000259" key="7">
    <source>
        <dbReference type="Pfam" id="PF01095"/>
    </source>
</evidence>
<proteinExistence type="inferred from homology"/>
<feature type="signal peptide" evidence="6">
    <location>
        <begin position="1"/>
        <end position="20"/>
    </location>
</feature>
<sequence>MLPTLTLSLVGALLPVVASATSLLPFSLPAQSYALCQKKTKNPLAGCPPHTIYVSQTSHPDAKFSTIQSAIASLPNNTTPHVILIAPGTYTEQLNVTRPGPLTLLGVSDRPWQSRTLAPASSSTFDYDAPLPSNEVQIYWNSANVNNNLLLDNVFTGVLTIGPTLNATFTGAGPNGWPVDPSTPFGSSDFRAYNIDFRNEFAPRSVGPAHALGVSRANAGFYSCGFYSYQDTIYIGKLGNAYFYDTIVAGQTDFLYGFGTLYIAKSHLSMRNCGGGITAWKGTNTTTAAPNKYGVYISQTQFRAANSSVASIIKDRCSLGRPWNDIHRSVIMESYFDDSILPAGYTGWEGKPPNNNGVGAGTIMAVHKVFGPGYDDAAERASNITKVFDWTQARPYLKPVDVFVTDKGLPDVKWLDPIAWLP</sequence>
<comment type="similarity">
    <text evidence="2">Belongs to the pectinesterase family.</text>
</comment>
<name>A0A9P8YG57_9PEZI</name>
<dbReference type="EC" id="3.1.1.11" evidence="3"/>
<dbReference type="GO" id="GO:0042545">
    <property type="term" value="P:cell wall modification"/>
    <property type="evidence" value="ECO:0007669"/>
    <property type="project" value="InterPro"/>
</dbReference>
<evidence type="ECO:0000256" key="5">
    <source>
        <dbReference type="ARBA" id="ARBA00023085"/>
    </source>
</evidence>
<dbReference type="AlphaFoldDB" id="A0A9P8YG57"/>
<dbReference type="SUPFAM" id="SSF51126">
    <property type="entry name" value="Pectin lyase-like"/>
    <property type="match status" value="1"/>
</dbReference>
<evidence type="ECO:0000256" key="3">
    <source>
        <dbReference type="ARBA" id="ARBA00013229"/>
    </source>
</evidence>
<evidence type="ECO:0000256" key="2">
    <source>
        <dbReference type="ARBA" id="ARBA00008891"/>
    </source>
</evidence>
<dbReference type="GeneID" id="70179005"/>
<feature type="domain" description="Pectinesterase catalytic" evidence="7">
    <location>
        <begin position="188"/>
        <end position="351"/>
    </location>
</feature>
<dbReference type="Proteomes" id="UP000756346">
    <property type="component" value="Unassembled WGS sequence"/>
</dbReference>
<keyword evidence="5" id="KW-0063">Aspartyl esterase</keyword>
<keyword evidence="9" id="KW-1185">Reference proteome</keyword>
<comment type="caution">
    <text evidence="8">The sequence shown here is derived from an EMBL/GenBank/DDBJ whole genome shotgun (WGS) entry which is preliminary data.</text>
</comment>
<evidence type="ECO:0000256" key="6">
    <source>
        <dbReference type="SAM" id="SignalP"/>
    </source>
</evidence>
<keyword evidence="6" id="KW-0732">Signal</keyword>
<evidence type="ECO:0000256" key="4">
    <source>
        <dbReference type="ARBA" id="ARBA00022801"/>
    </source>
</evidence>
<dbReference type="OrthoDB" id="3934656at2759"/>
<evidence type="ECO:0000313" key="9">
    <source>
        <dbReference type="Proteomes" id="UP000756346"/>
    </source>
</evidence>
<feature type="chain" id="PRO_5040154459" description="pectinesterase" evidence="6">
    <location>
        <begin position="21"/>
        <end position="422"/>
    </location>
</feature>
<dbReference type="Gene3D" id="2.160.20.10">
    <property type="entry name" value="Single-stranded right-handed beta-helix, Pectin lyase-like"/>
    <property type="match status" value="1"/>
</dbReference>
<dbReference type="PANTHER" id="PTHR31321">
    <property type="entry name" value="ACYL-COA THIOESTER HYDROLASE YBHC-RELATED"/>
    <property type="match status" value="1"/>
</dbReference>
<dbReference type="RefSeq" id="XP_046016495.1">
    <property type="nucleotide sequence ID" value="XM_046149459.1"/>
</dbReference>
<dbReference type="GO" id="GO:0045490">
    <property type="term" value="P:pectin catabolic process"/>
    <property type="evidence" value="ECO:0007669"/>
    <property type="project" value="TreeGrafter"/>
</dbReference>
<reference evidence="8" key="1">
    <citation type="journal article" date="2021" name="Nat. Commun.">
        <title>Genetic determinants of endophytism in the Arabidopsis root mycobiome.</title>
        <authorList>
            <person name="Mesny F."/>
            <person name="Miyauchi S."/>
            <person name="Thiergart T."/>
            <person name="Pickel B."/>
            <person name="Atanasova L."/>
            <person name="Karlsson M."/>
            <person name="Huettel B."/>
            <person name="Barry K.W."/>
            <person name="Haridas S."/>
            <person name="Chen C."/>
            <person name="Bauer D."/>
            <person name="Andreopoulos W."/>
            <person name="Pangilinan J."/>
            <person name="LaButti K."/>
            <person name="Riley R."/>
            <person name="Lipzen A."/>
            <person name="Clum A."/>
            <person name="Drula E."/>
            <person name="Henrissat B."/>
            <person name="Kohler A."/>
            <person name="Grigoriev I.V."/>
            <person name="Martin F.M."/>
            <person name="Hacquard S."/>
        </authorList>
    </citation>
    <scope>NUCLEOTIDE SEQUENCE</scope>
    <source>
        <strain evidence="8">MPI-CAGE-CH-0230</strain>
    </source>
</reference>
<dbReference type="EMBL" id="JAGTJQ010000002">
    <property type="protein sequence ID" value="KAH7037374.1"/>
    <property type="molecule type" value="Genomic_DNA"/>
</dbReference>
<dbReference type="PANTHER" id="PTHR31321:SF137">
    <property type="entry name" value="PECTIN METHYL ESTERASE (EUROFUNG)"/>
    <property type="match status" value="1"/>
</dbReference>
<dbReference type="InterPro" id="IPR012334">
    <property type="entry name" value="Pectin_lyas_fold"/>
</dbReference>
<gene>
    <name evidence="8" type="ORF">B0I36DRAFT_236326</name>
</gene>
<dbReference type="InterPro" id="IPR011050">
    <property type="entry name" value="Pectin_lyase_fold/virulence"/>
</dbReference>
<evidence type="ECO:0000313" key="8">
    <source>
        <dbReference type="EMBL" id="KAH7037374.1"/>
    </source>
</evidence>